<feature type="region of interest" description="Disordered" evidence="1">
    <location>
        <begin position="1"/>
        <end position="140"/>
    </location>
</feature>
<dbReference type="AlphaFoldDB" id="A0AAV6XA39"/>
<feature type="compositionally biased region" description="Basic and acidic residues" evidence="1">
    <location>
        <begin position="17"/>
        <end position="26"/>
    </location>
</feature>
<feature type="region of interest" description="Disordered" evidence="1">
    <location>
        <begin position="301"/>
        <end position="321"/>
    </location>
</feature>
<dbReference type="InterPro" id="IPR004252">
    <property type="entry name" value="Probable_transposase_24"/>
</dbReference>
<feature type="compositionally biased region" description="Basic residues" evidence="1">
    <location>
        <begin position="1"/>
        <end position="16"/>
    </location>
</feature>
<dbReference type="EMBL" id="WHWC01000008">
    <property type="protein sequence ID" value="KAG8377242.1"/>
    <property type="molecule type" value="Genomic_DNA"/>
</dbReference>
<protein>
    <submittedName>
        <fullName evidence="2">Uncharacterized protein</fullName>
    </submittedName>
</protein>
<evidence type="ECO:0000256" key="1">
    <source>
        <dbReference type="SAM" id="MobiDB-lite"/>
    </source>
</evidence>
<feature type="compositionally biased region" description="Basic residues" evidence="1">
    <location>
        <begin position="64"/>
        <end position="79"/>
    </location>
</feature>
<reference evidence="2" key="1">
    <citation type="submission" date="2019-10" db="EMBL/GenBank/DDBJ databases">
        <authorList>
            <person name="Zhang R."/>
            <person name="Pan Y."/>
            <person name="Wang J."/>
            <person name="Ma R."/>
            <person name="Yu S."/>
        </authorList>
    </citation>
    <scope>NUCLEOTIDE SEQUENCE</scope>
    <source>
        <strain evidence="2">LA-IB0</strain>
        <tissue evidence="2">Leaf</tissue>
    </source>
</reference>
<feature type="compositionally biased region" description="Polar residues" evidence="1">
    <location>
        <begin position="104"/>
        <end position="121"/>
    </location>
</feature>
<organism evidence="2 3">
    <name type="scientific">Buddleja alternifolia</name>
    <dbReference type="NCBI Taxonomy" id="168488"/>
    <lineage>
        <taxon>Eukaryota</taxon>
        <taxon>Viridiplantae</taxon>
        <taxon>Streptophyta</taxon>
        <taxon>Embryophyta</taxon>
        <taxon>Tracheophyta</taxon>
        <taxon>Spermatophyta</taxon>
        <taxon>Magnoliopsida</taxon>
        <taxon>eudicotyledons</taxon>
        <taxon>Gunneridae</taxon>
        <taxon>Pentapetalae</taxon>
        <taxon>asterids</taxon>
        <taxon>lamiids</taxon>
        <taxon>Lamiales</taxon>
        <taxon>Scrophulariaceae</taxon>
        <taxon>Buddlejeae</taxon>
        <taxon>Buddleja</taxon>
    </lineage>
</organism>
<sequence length="321" mass="35541">MVRTRGRGGTKPPGRRAHTDETHGRGNNDFPVDHEEEMQEELSVGVGVGADAPLRSRTPTGTIRGRRSISRGRGRRHTPSRLQEHIEPLGRDGQSSGWEEELPEQTNNVDPPSRSSVGHPSQTRRRGPNRGTPHPIEPGLKIPIHVAGCRWEDGATGEIFDLWWEIADRRLRDMLCKERSKVASNVKSSNPLDWRVDGSISTHTGGSKPFAVHEQEMEAEYKRKVSKVELYDRTHRRNQGKGDFACPKAKRVRGTYDSLVGNDSQNSSSPPIFDPAAWIEATGAVPKGRVYGFGSQPPHQILGDIAHQGGSKSKLREASSR</sequence>
<proteinExistence type="predicted"/>
<gene>
    <name evidence="2" type="ORF">BUALT_Bualt08G0007900</name>
</gene>
<dbReference type="Pfam" id="PF03004">
    <property type="entry name" value="Transposase_24"/>
    <property type="match status" value="1"/>
</dbReference>
<name>A0AAV6XA39_9LAMI</name>
<evidence type="ECO:0000313" key="3">
    <source>
        <dbReference type="Proteomes" id="UP000826271"/>
    </source>
</evidence>
<dbReference type="Proteomes" id="UP000826271">
    <property type="component" value="Unassembled WGS sequence"/>
</dbReference>
<evidence type="ECO:0000313" key="2">
    <source>
        <dbReference type="EMBL" id="KAG8377242.1"/>
    </source>
</evidence>
<accession>A0AAV6XA39</accession>
<comment type="caution">
    <text evidence="2">The sequence shown here is derived from an EMBL/GenBank/DDBJ whole genome shotgun (WGS) entry which is preliminary data.</text>
</comment>
<keyword evidence="3" id="KW-1185">Reference proteome</keyword>